<dbReference type="SUPFAM" id="SSF52266">
    <property type="entry name" value="SGNH hydrolase"/>
    <property type="match status" value="1"/>
</dbReference>
<dbReference type="Pfam" id="PF00657">
    <property type="entry name" value="Lipase_GDSL"/>
    <property type="match status" value="2"/>
</dbReference>
<gene>
    <name evidence="2" type="ORF">PIB30_082100</name>
</gene>
<dbReference type="Gene3D" id="3.40.50.1110">
    <property type="entry name" value="SGNH hydrolase"/>
    <property type="match status" value="1"/>
</dbReference>
<name>A0ABU6XR95_9FABA</name>
<accession>A0ABU6XR95</accession>
<dbReference type="EMBL" id="JASCZI010212699">
    <property type="protein sequence ID" value="MED6200116.1"/>
    <property type="molecule type" value="Genomic_DNA"/>
</dbReference>
<keyword evidence="3" id="KW-1185">Reference proteome</keyword>
<evidence type="ECO:0000313" key="2">
    <source>
        <dbReference type="EMBL" id="MED6200116.1"/>
    </source>
</evidence>
<comment type="similarity">
    <text evidence="1">Belongs to the 'GDSL' lipolytic enzyme family.</text>
</comment>
<dbReference type="InterPro" id="IPR035669">
    <property type="entry name" value="SGNH_plant_lipase-like"/>
</dbReference>
<comment type="caution">
    <text evidence="2">The sequence shown here is derived from an EMBL/GenBank/DDBJ whole genome shotgun (WGS) entry which is preliminary data.</text>
</comment>
<evidence type="ECO:0000256" key="1">
    <source>
        <dbReference type="ARBA" id="ARBA00008668"/>
    </source>
</evidence>
<dbReference type="InterPro" id="IPR050592">
    <property type="entry name" value="GDSL_lipolytic_enzyme"/>
</dbReference>
<organism evidence="2 3">
    <name type="scientific">Stylosanthes scabra</name>
    <dbReference type="NCBI Taxonomy" id="79078"/>
    <lineage>
        <taxon>Eukaryota</taxon>
        <taxon>Viridiplantae</taxon>
        <taxon>Streptophyta</taxon>
        <taxon>Embryophyta</taxon>
        <taxon>Tracheophyta</taxon>
        <taxon>Spermatophyta</taxon>
        <taxon>Magnoliopsida</taxon>
        <taxon>eudicotyledons</taxon>
        <taxon>Gunneridae</taxon>
        <taxon>Pentapetalae</taxon>
        <taxon>rosids</taxon>
        <taxon>fabids</taxon>
        <taxon>Fabales</taxon>
        <taxon>Fabaceae</taxon>
        <taxon>Papilionoideae</taxon>
        <taxon>50 kb inversion clade</taxon>
        <taxon>dalbergioids sensu lato</taxon>
        <taxon>Dalbergieae</taxon>
        <taxon>Pterocarpus clade</taxon>
        <taxon>Stylosanthes</taxon>
    </lineage>
</organism>
<reference evidence="2 3" key="1">
    <citation type="journal article" date="2023" name="Plants (Basel)">
        <title>Bridging the Gap: Combining Genomics and Transcriptomics Approaches to Understand Stylosanthes scabra, an Orphan Legume from the Brazilian Caatinga.</title>
        <authorList>
            <person name="Ferreira-Neto J.R.C."/>
            <person name="da Silva M.D."/>
            <person name="Binneck E."/>
            <person name="de Melo N.F."/>
            <person name="da Silva R.H."/>
            <person name="de Melo A.L.T.M."/>
            <person name="Pandolfi V."/>
            <person name="Bustamante F.O."/>
            <person name="Brasileiro-Vidal A.C."/>
            <person name="Benko-Iseppon A.M."/>
        </authorList>
    </citation>
    <scope>NUCLEOTIDE SEQUENCE [LARGE SCALE GENOMIC DNA]</scope>
    <source>
        <tissue evidence="2">Leaves</tissue>
    </source>
</reference>
<dbReference type="InterPro" id="IPR036514">
    <property type="entry name" value="SGNH_hydro_sf"/>
</dbReference>
<dbReference type="Proteomes" id="UP001341840">
    <property type="component" value="Unassembled WGS sequence"/>
</dbReference>
<proteinExistence type="inferred from homology"/>
<protein>
    <recommendedName>
        <fullName evidence="4">GDSL esterase/lipase</fullName>
    </recommendedName>
</protein>
<dbReference type="InterPro" id="IPR008265">
    <property type="entry name" value="Lipase_GDSL_AS"/>
</dbReference>
<dbReference type="CDD" id="cd01837">
    <property type="entry name" value="SGNH_plant_lipase_like"/>
    <property type="match status" value="1"/>
</dbReference>
<dbReference type="PANTHER" id="PTHR45642">
    <property type="entry name" value="GDSL ESTERASE/LIPASE EXL3"/>
    <property type="match status" value="1"/>
</dbReference>
<dbReference type="PANTHER" id="PTHR45642:SF52">
    <property type="entry name" value="GDSL-LIKE LIPASE_ACYLHYDROLASE"/>
    <property type="match status" value="1"/>
</dbReference>
<evidence type="ECO:0000313" key="3">
    <source>
        <dbReference type="Proteomes" id="UP001341840"/>
    </source>
</evidence>
<sequence length="291" mass="31186">MFGIAAGANEKFPALFAFGDSILDTGNNNNLLTLTKSNFPRNGRNFIVGQPTGRFSDGKVLSDVIADALGIKDTLPPYLDPKLRNEELSTGVCFASAGSGNDDLTSDIKLETMTLPSLILPPSKETYLSLSMPQLVASASHFIKQLYEIGARKVWVLSTLPLGCLPGRRTAGGGPLRLCADIVNGQAQLFNARLASAVTSLQRTLPASSLQFLDVYTPLLNIIQNPSTAGFFNMANGCCGRGQTEMATTCTLLVGSCPNPKSYIFWDAGHPTQRAYEVIAEAILSNTTYLR</sequence>
<evidence type="ECO:0008006" key="4">
    <source>
        <dbReference type="Google" id="ProtNLM"/>
    </source>
</evidence>
<dbReference type="InterPro" id="IPR001087">
    <property type="entry name" value="GDSL"/>
</dbReference>
<dbReference type="PROSITE" id="PS01098">
    <property type="entry name" value="LIPASE_GDSL_SER"/>
    <property type="match status" value="1"/>
</dbReference>